<dbReference type="PANTHER" id="PTHR15668:SF4">
    <property type="entry name" value="COILED-COIL DOMAIN-CONTAINING PROTEIN 22"/>
    <property type="match status" value="1"/>
</dbReference>
<name>A0AAV7KGP5_9METZ</name>
<keyword evidence="7" id="KW-1185">Reference proteome</keyword>
<dbReference type="GO" id="GO:2000060">
    <property type="term" value="P:positive regulation of ubiquitin-dependent protein catabolic process"/>
    <property type="evidence" value="ECO:0007669"/>
    <property type="project" value="TreeGrafter"/>
</dbReference>
<dbReference type="InterPro" id="IPR008530">
    <property type="entry name" value="CCDC22"/>
</dbReference>
<dbReference type="GO" id="GO:0097602">
    <property type="term" value="F:cullin family protein binding"/>
    <property type="evidence" value="ECO:0007669"/>
    <property type="project" value="TreeGrafter"/>
</dbReference>
<dbReference type="InterPro" id="IPR048348">
    <property type="entry name" value="CCDC22_CC"/>
</dbReference>
<dbReference type="PANTHER" id="PTHR15668">
    <property type="entry name" value="JM1 PROTEIN"/>
    <property type="match status" value="1"/>
</dbReference>
<evidence type="ECO:0000313" key="7">
    <source>
        <dbReference type="Proteomes" id="UP001165289"/>
    </source>
</evidence>
<evidence type="ECO:0000256" key="3">
    <source>
        <dbReference type="SAM" id="MobiDB-lite"/>
    </source>
</evidence>
<evidence type="ECO:0000259" key="4">
    <source>
        <dbReference type="Pfam" id="PF05667"/>
    </source>
</evidence>
<dbReference type="Pfam" id="PF05667">
    <property type="entry name" value="CCDC22_CC"/>
    <property type="match status" value="1"/>
</dbReference>
<keyword evidence="2" id="KW-0175">Coiled coil</keyword>
<dbReference type="EMBL" id="JAKMXF010000033">
    <property type="protein sequence ID" value="KAI6660512.1"/>
    <property type="molecule type" value="Genomic_DNA"/>
</dbReference>
<organism evidence="6 7">
    <name type="scientific">Oopsacas minuta</name>
    <dbReference type="NCBI Taxonomy" id="111878"/>
    <lineage>
        <taxon>Eukaryota</taxon>
        <taxon>Metazoa</taxon>
        <taxon>Porifera</taxon>
        <taxon>Hexactinellida</taxon>
        <taxon>Hexasterophora</taxon>
        <taxon>Lyssacinosida</taxon>
        <taxon>Leucopsacidae</taxon>
        <taxon>Oopsacas</taxon>
    </lineage>
</organism>
<dbReference type="InterPro" id="IPR048349">
    <property type="entry name" value="CCDC22_N"/>
</dbReference>
<accession>A0AAV7KGP5</accession>
<evidence type="ECO:0000259" key="5">
    <source>
        <dbReference type="Pfam" id="PF21674"/>
    </source>
</evidence>
<sequence>MDEVDRIIISTLGELGCPVDDVTSLSDFTVALVIEGTVRCLTAIIPDFNCSMVLPNQLAKQFRVGQQLANSCVSLGYRGEIGYQTFLYANLIEWRRVFVFLIESLPKAAYRAGGDSSASEQALLQRRIMKALQASVQEFDCPPVNYLPVFSDSKMKFHRSTGAHRTIPLTLPNPDSDSYFHKVLLPPLCLQQYNPGALYWNPWCASCLEYLSSQKAAQLEQEYLQLHNTSKHGYDTQTRRKEMFTQKLAEGLRHGMMATKHENQNNDISNSLSDILTSFQSDGAPLRGNESIFQATEKFHFSQTKPLAPSVPQLGASKPVEDSRKQREQLREELTEKLALISQKIASLELEISRVKMSIGPTREQLMLQLQKNAENKELIRSKKRVLELVAGSHEEGLENAAKLEEVVRTMLARIQLDSEKWEVQRLELYEEIRGLRDTMNTSKDELERETRQLHELKEKMRDCAEENQVKDATLVQLREEYENVNKDTQRSSYTNRIMEILANIRKQKKEIEKVLSDMRQLQKEINQLEGKVGRIYSLADEKIFKAARKDESLRDLYKNLVTLHSTFGNITNTIEQTGSTERYIKDLEDQIDDEKAKEVSTNLKSMQKDYQLLVQENEEMQKKVAAK</sequence>
<dbReference type="Proteomes" id="UP001165289">
    <property type="component" value="Unassembled WGS sequence"/>
</dbReference>
<gene>
    <name evidence="6" type="ORF">LOD99_14096</name>
</gene>
<feature type="domain" description="CCDC22 N-terminal" evidence="5">
    <location>
        <begin position="1"/>
        <end position="106"/>
    </location>
</feature>
<feature type="region of interest" description="Disordered" evidence="3">
    <location>
        <begin position="304"/>
        <end position="324"/>
    </location>
</feature>
<proteinExistence type="inferred from homology"/>
<evidence type="ECO:0000313" key="6">
    <source>
        <dbReference type="EMBL" id="KAI6660512.1"/>
    </source>
</evidence>
<evidence type="ECO:0000256" key="1">
    <source>
        <dbReference type="ARBA" id="ARBA00006438"/>
    </source>
</evidence>
<dbReference type="AlphaFoldDB" id="A0AAV7KGP5"/>
<comment type="similarity">
    <text evidence="1">Belongs to the CCDC22 family.</text>
</comment>
<protein>
    <submittedName>
        <fullName evidence="6">Coiled-coil domain-containing protein 22-like</fullName>
    </submittedName>
</protein>
<feature type="domain" description="CCDC22 coiled-coil" evidence="4">
    <location>
        <begin position="204"/>
        <end position="598"/>
    </location>
</feature>
<comment type="caution">
    <text evidence="6">The sequence shown here is derived from an EMBL/GenBank/DDBJ whole genome shotgun (WGS) entry which is preliminary data.</text>
</comment>
<reference evidence="6 7" key="1">
    <citation type="journal article" date="2023" name="BMC Biol.">
        <title>The compact genome of the sponge Oopsacas minuta (Hexactinellida) is lacking key metazoan core genes.</title>
        <authorList>
            <person name="Santini S."/>
            <person name="Schenkelaars Q."/>
            <person name="Jourda C."/>
            <person name="Duchesne M."/>
            <person name="Belahbib H."/>
            <person name="Rocher C."/>
            <person name="Selva M."/>
            <person name="Riesgo A."/>
            <person name="Vervoort M."/>
            <person name="Leys S.P."/>
            <person name="Kodjabachian L."/>
            <person name="Le Bivic A."/>
            <person name="Borchiellini C."/>
            <person name="Claverie J.M."/>
            <person name="Renard E."/>
        </authorList>
    </citation>
    <scope>NUCLEOTIDE SEQUENCE [LARGE SCALE GENOMIC DNA]</scope>
    <source>
        <strain evidence="6">SPO-2</strain>
    </source>
</reference>
<dbReference type="Pfam" id="PF21674">
    <property type="entry name" value="CCDC22_N"/>
    <property type="match status" value="1"/>
</dbReference>
<feature type="coiled-coil region" evidence="2">
    <location>
        <begin position="430"/>
        <end position="539"/>
    </location>
</feature>
<evidence type="ECO:0000256" key="2">
    <source>
        <dbReference type="SAM" id="Coils"/>
    </source>
</evidence>
<feature type="coiled-coil region" evidence="2">
    <location>
        <begin position="585"/>
        <end position="624"/>
    </location>
</feature>